<keyword evidence="1 2" id="KW-0472">Membrane</keyword>
<dbReference type="GO" id="GO:0005886">
    <property type="term" value="C:plasma membrane"/>
    <property type="evidence" value="ECO:0007669"/>
    <property type="project" value="UniProtKB-SubCell"/>
</dbReference>
<dbReference type="NCBIfam" id="TIGR00278">
    <property type="entry name" value="membrane protein insertion efficiency factor YidD"/>
    <property type="match status" value="1"/>
</dbReference>
<dbReference type="EMBL" id="DXHS01000048">
    <property type="protein sequence ID" value="HIW02225.1"/>
    <property type="molecule type" value="Genomic_DNA"/>
</dbReference>
<dbReference type="AlphaFoldDB" id="A0A9D1TQX0"/>
<comment type="function">
    <text evidence="2">Could be involved in insertion of integral membrane proteins into the membrane.</text>
</comment>
<feature type="transmembrane region" description="Helical" evidence="3">
    <location>
        <begin position="12"/>
        <end position="32"/>
    </location>
</feature>
<accession>A0A9D1TQX0</accession>
<dbReference type="PANTHER" id="PTHR33383">
    <property type="entry name" value="MEMBRANE PROTEIN INSERTION EFFICIENCY FACTOR-RELATED"/>
    <property type="match status" value="1"/>
</dbReference>
<name>A0A9D1TQX0_9FIRM</name>
<gene>
    <name evidence="4" type="primary">yidD</name>
    <name evidence="4" type="ORF">H9892_02670</name>
</gene>
<protein>
    <recommendedName>
        <fullName evidence="2">Putative membrane protein insertion efficiency factor</fullName>
    </recommendedName>
</protein>
<reference evidence="4" key="2">
    <citation type="submission" date="2021-04" db="EMBL/GenBank/DDBJ databases">
        <authorList>
            <person name="Gilroy R."/>
        </authorList>
    </citation>
    <scope>NUCLEOTIDE SEQUENCE</scope>
    <source>
        <strain evidence="4">12435</strain>
    </source>
</reference>
<evidence type="ECO:0000313" key="4">
    <source>
        <dbReference type="EMBL" id="HIW02225.1"/>
    </source>
</evidence>
<reference evidence="4" key="1">
    <citation type="journal article" date="2021" name="PeerJ">
        <title>Extensive microbial diversity within the chicken gut microbiome revealed by metagenomics and culture.</title>
        <authorList>
            <person name="Gilroy R."/>
            <person name="Ravi A."/>
            <person name="Getino M."/>
            <person name="Pursley I."/>
            <person name="Horton D.L."/>
            <person name="Alikhan N.F."/>
            <person name="Baker D."/>
            <person name="Gharbi K."/>
            <person name="Hall N."/>
            <person name="Watson M."/>
            <person name="Adriaenssens E.M."/>
            <person name="Foster-Nyarko E."/>
            <person name="Jarju S."/>
            <person name="Secka A."/>
            <person name="Antonio M."/>
            <person name="Oren A."/>
            <person name="Chaudhuri R.R."/>
            <person name="La Ragione R."/>
            <person name="Hildebrand F."/>
            <person name="Pallen M.J."/>
        </authorList>
    </citation>
    <scope>NUCLEOTIDE SEQUENCE</scope>
    <source>
        <strain evidence="4">12435</strain>
    </source>
</reference>
<keyword evidence="3" id="KW-1133">Transmembrane helix</keyword>
<comment type="caution">
    <text evidence="4">The sequence shown here is derived from an EMBL/GenBank/DDBJ whole genome shotgun (WGS) entry which is preliminary data.</text>
</comment>
<evidence type="ECO:0000313" key="5">
    <source>
        <dbReference type="Proteomes" id="UP000823990"/>
    </source>
</evidence>
<proteinExistence type="inferred from homology"/>
<keyword evidence="3" id="KW-0812">Transmembrane</keyword>
<organism evidence="4 5">
    <name type="scientific">Candidatus Protoclostridium stercorigallinarum</name>
    <dbReference type="NCBI Taxonomy" id="2838741"/>
    <lineage>
        <taxon>Bacteria</taxon>
        <taxon>Bacillati</taxon>
        <taxon>Bacillota</taxon>
        <taxon>Clostridia</taxon>
        <taxon>Candidatus Protoclostridium</taxon>
    </lineage>
</organism>
<dbReference type="PANTHER" id="PTHR33383:SF1">
    <property type="entry name" value="MEMBRANE PROTEIN INSERTION EFFICIENCY FACTOR-RELATED"/>
    <property type="match status" value="1"/>
</dbReference>
<comment type="similarity">
    <text evidence="2">Belongs to the UPF0161 family.</text>
</comment>
<evidence type="ECO:0000256" key="3">
    <source>
        <dbReference type="SAM" id="Phobius"/>
    </source>
</evidence>
<dbReference type="SMART" id="SM01234">
    <property type="entry name" value="Haemolytic"/>
    <property type="match status" value="1"/>
</dbReference>
<dbReference type="Proteomes" id="UP000823990">
    <property type="component" value="Unassembled WGS sequence"/>
</dbReference>
<comment type="subcellular location">
    <subcellularLocation>
        <location evidence="2">Cell membrane</location>
        <topology evidence="2">Peripheral membrane protein</topology>
        <orientation evidence="2">Cytoplasmic side</orientation>
    </subcellularLocation>
</comment>
<sequence length="100" mass="11460">MILRRRRQLTPLRVIVKVITLAWLFQGLVLLYKKTLSRAIGKSCIYYPTCSSYMYQAIEDWGTVAGIAMGTARILRCNPLMTGGFDPVPYNPKGEIKWLY</sequence>
<evidence type="ECO:0000256" key="1">
    <source>
        <dbReference type="ARBA" id="ARBA00023136"/>
    </source>
</evidence>
<dbReference type="Pfam" id="PF01809">
    <property type="entry name" value="YidD"/>
    <property type="match status" value="1"/>
</dbReference>
<keyword evidence="2" id="KW-1003">Cell membrane</keyword>
<evidence type="ECO:0000256" key="2">
    <source>
        <dbReference type="HAMAP-Rule" id="MF_00386"/>
    </source>
</evidence>
<dbReference type="HAMAP" id="MF_00386">
    <property type="entry name" value="UPF0161_YidD"/>
    <property type="match status" value="1"/>
</dbReference>
<dbReference type="InterPro" id="IPR002696">
    <property type="entry name" value="Membr_insert_effic_factor_YidD"/>
</dbReference>